<organism evidence="6">
    <name type="scientific">Auxenochlorella protothecoides</name>
    <name type="common">Green microalga</name>
    <name type="synonym">Chlorella protothecoides</name>
    <dbReference type="NCBI Taxonomy" id="3075"/>
    <lineage>
        <taxon>Eukaryota</taxon>
        <taxon>Viridiplantae</taxon>
        <taxon>Chlorophyta</taxon>
        <taxon>core chlorophytes</taxon>
        <taxon>Trebouxiophyceae</taxon>
        <taxon>Chlorellales</taxon>
        <taxon>Chlorellaceae</taxon>
        <taxon>Auxenochlorella</taxon>
    </lineage>
</organism>
<dbReference type="Pfam" id="PF01795">
    <property type="entry name" value="Methyltransf_5"/>
    <property type="match status" value="1"/>
</dbReference>
<evidence type="ECO:0000256" key="3">
    <source>
        <dbReference type="ARBA" id="ARBA00022679"/>
    </source>
</evidence>
<keyword evidence="2" id="KW-0489">Methyltransferase</keyword>
<accession>A0A1D1ZX00</accession>
<evidence type="ECO:0008006" key="7">
    <source>
        <dbReference type="Google" id="ProtNLM"/>
    </source>
</evidence>
<keyword evidence="3" id="KW-0808">Transferase</keyword>
<evidence type="ECO:0000313" key="6">
    <source>
        <dbReference type="EMBL" id="JAT71474.1"/>
    </source>
</evidence>
<dbReference type="Gene3D" id="3.40.50.150">
    <property type="entry name" value="Vaccinia Virus protein VP39"/>
    <property type="match status" value="1"/>
</dbReference>
<dbReference type="SUPFAM" id="SSF81799">
    <property type="entry name" value="Putative methyltransferase TM0872, insert domain"/>
    <property type="match status" value="1"/>
</dbReference>
<dbReference type="GO" id="GO:0070475">
    <property type="term" value="P:rRNA base methylation"/>
    <property type="evidence" value="ECO:0007669"/>
    <property type="project" value="TreeGrafter"/>
</dbReference>
<gene>
    <name evidence="6" type="ORF">g.55583</name>
</gene>
<evidence type="ECO:0000256" key="5">
    <source>
        <dbReference type="SAM" id="MobiDB-lite"/>
    </source>
</evidence>
<reference evidence="6" key="1">
    <citation type="submission" date="2015-08" db="EMBL/GenBank/DDBJ databases">
        <authorList>
            <person name="Babu N.S."/>
            <person name="Beckwith C.J."/>
            <person name="Beseler K.G."/>
            <person name="Brison A."/>
            <person name="Carone J.V."/>
            <person name="Caskin T.P."/>
            <person name="Diamond M."/>
            <person name="Durham M.E."/>
            <person name="Foxe J.M."/>
            <person name="Go M."/>
            <person name="Henderson B.A."/>
            <person name="Jones I.B."/>
            <person name="McGettigan J.A."/>
            <person name="Micheletti S.J."/>
            <person name="Nasrallah M.E."/>
            <person name="Ortiz D."/>
            <person name="Piller C.R."/>
            <person name="Privatt S.R."/>
            <person name="Schneider S.L."/>
            <person name="Sharp S."/>
            <person name="Smith T.C."/>
            <person name="Stanton J.D."/>
            <person name="Ullery H.E."/>
            <person name="Wilson R.J."/>
            <person name="Serrano M.G."/>
            <person name="Buck G."/>
            <person name="Lee V."/>
            <person name="Wang Y."/>
            <person name="Carvalho R."/>
            <person name="Voegtly L."/>
            <person name="Shi R."/>
            <person name="Duckworth R."/>
            <person name="Johnson A."/>
            <person name="Loviza R."/>
            <person name="Walstead R."/>
            <person name="Shah Z."/>
            <person name="Kiflezghi M."/>
            <person name="Wade K."/>
            <person name="Ball S.L."/>
            <person name="Bradley K.W."/>
            <person name="Asai D.J."/>
            <person name="Bowman C.A."/>
            <person name="Russell D.A."/>
            <person name="Pope W.H."/>
            <person name="Jacobs-Sera D."/>
            <person name="Hendrix R.W."/>
            <person name="Hatfull G.F."/>
        </authorList>
    </citation>
    <scope>NUCLEOTIDE SEQUENCE</scope>
</reference>
<dbReference type="NCBIfam" id="TIGR00006">
    <property type="entry name" value="16S rRNA (cytosine(1402)-N(4))-methyltransferase RsmH"/>
    <property type="match status" value="1"/>
</dbReference>
<feature type="compositionally biased region" description="Basic residues" evidence="5">
    <location>
        <begin position="321"/>
        <end position="330"/>
    </location>
</feature>
<proteinExistence type="inferred from homology"/>
<dbReference type="PANTHER" id="PTHR11265">
    <property type="entry name" value="S-ADENOSYL-METHYLTRANSFERASE MRAW"/>
    <property type="match status" value="1"/>
</dbReference>
<dbReference type="GO" id="GO:0071424">
    <property type="term" value="F:rRNA (cytosine-N4-)-methyltransferase activity"/>
    <property type="evidence" value="ECO:0007669"/>
    <property type="project" value="TreeGrafter"/>
</dbReference>
<dbReference type="InterPro" id="IPR002903">
    <property type="entry name" value="RsmH"/>
</dbReference>
<dbReference type="AlphaFoldDB" id="A0A1D1ZX00"/>
<dbReference type="SUPFAM" id="SSF53335">
    <property type="entry name" value="S-adenosyl-L-methionine-dependent methyltransferases"/>
    <property type="match status" value="2"/>
</dbReference>
<dbReference type="Gene3D" id="1.10.150.170">
    <property type="entry name" value="Putative methyltransferase TM0872, insert domain"/>
    <property type="match status" value="1"/>
</dbReference>
<comment type="similarity">
    <text evidence="1">Belongs to the methyltransferase superfamily. RsmH family.</text>
</comment>
<dbReference type="PANTHER" id="PTHR11265:SF0">
    <property type="entry name" value="12S RRNA N4-METHYLCYTIDINE METHYLTRANSFERASE"/>
    <property type="match status" value="1"/>
</dbReference>
<name>A0A1D1ZX00_AUXPR</name>
<protein>
    <recommendedName>
        <fullName evidence="7">Ribosomal RNA small subunit methyltransferase H</fullName>
    </recommendedName>
</protein>
<dbReference type="EMBL" id="GDKF01007148">
    <property type="protein sequence ID" value="JAT71474.1"/>
    <property type="molecule type" value="Transcribed_RNA"/>
</dbReference>
<dbReference type="InterPro" id="IPR023397">
    <property type="entry name" value="SAM-dep_MeTrfase_MraW_recog"/>
</dbReference>
<evidence type="ECO:0000256" key="4">
    <source>
        <dbReference type="ARBA" id="ARBA00022691"/>
    </source>
</evidence>
<feature type="region of interest" description="Disordered" evidence="5">
    <location>
        <begin position="309"/>
        <end position="330"/>
    </location>
</feature>
<keyword evidence="4" id="KW-0949">S-adenosyl-L-methionine</keyword>
<dbReference type="HAMAP" id="MF_01007">
    <property type="entry name" value="16SrRNA_methyltr_H"/>
    <property type="match status" value="1"/>
</dbReference>
<evidence type="ECO:0000256" key="2">
    <source>
        <dbReference type="ARBA" id="ARBA00022603"/>
    </source>
</evidence>
<dbReference type="InterPro" id="IPR029063">
    <property type="entry name" value="SAM-dependent_MTases_sf"/>
</dbReference>
<sequence length="450" mass="46833">MMRMTLRGVPPALGPVCRALARPGLGVCPRPGAPQRALRPLNRPLASIQTPEPAATSFSNDAAAAPAPPHIPVLLEEVLGVFKGAHIPSFFDGTLGAGGHAAAVLESHPELRVLLATDLDAAAHAIAAARLRRAGAAVSRHPNLGSLSPTAAGGGHTTVPGDLTVAAPNKGILAAPADDPEMAIPRPGTAPSAHILHASFLAGPEALWRAGLAGSLGGGLLDLGLSSMQLDAAARGFSFGKDGPLDMRMDGAGALTAEQIVNTWSEDELGRILREYGEERSWRGIARRIVEARCRDGPLLTTSQLASVVGHPGRPSPGRKAGARKATRAKHPATQTFQAIRIAVNGELACLEAALPGLIDALAPGARLAVITFHSLEDRAVKMAFKRAAGELDPGDEEVLPAWLASARRDQAKEQAVVRVVTRRPLVPGEAEVARNPRARSAKLRVVEKL</sequence>
<evidence type="ECO:0000256" key="1">
    <source>
        <dbReference type="ARBA" id="ARBA00010396"/>
    </source>
</evidence>